<feature type="region of interest" description="Disordered" evidence="2">
    <location>
        <begin position="497"/>
        <end position="550"/>
    </location>
</feature>
<evidence type="ECO:0000256" key="2">
    <source>
        <dbReference type="SAM" id="MobiDB-lite"/>
    </source>
</evidence>
<dbReference type="Gene3D" id="1.20.58.1520">
    <property type="match status" value="1"/>
</dbReference>
<dbReference type="GO" id="GO:0005737">
    <property type="term" value="C:cytoplasm"/>
    <property type="evidence" value="ECO:0007669"/>
    <property type="project" value="TreeGrafter"/>
</dbReference>
<dbReference type="OrthoDB" id="642895at2759"/>
<gene>
    <name evidence="3" type="ORF">Fcan01_09370</name>
</gene>
<feature type="region of interest" description="Disordered" evidence="2">
    <location>
        <begin position="777"/>
        <end position="797"/>
    </location>
</feature>
<protein>
    <submittedName>
        <fullName evidence="3">Protein regulator of cytokinesis 1</fullName>
    </submittedName>
</protein>
<dbReference type="Pfam" id="PF03999">
    <property type="entry name" value="MAP65_ASE1"/>
    <property type="match status" value="1"/>
</dbReference>
<dbReference type="PANTHER" id="PTHR19321">
    <property type="entry name" value="PROTEIN REGULATOR OF CYTOKINESIS 1 PRC1-RELATED"/>
    <property type="match status" value="1"/>
</dbReference>
<accession>A0A226EH95</accession>
<feature type="coiled-coil region" evidence="1">
    <location>
        <begin position="52"/>
        <end position="116"/>
    </location>
</feature>
<dbReference type="PANTHER" id="PTHR19321:SF41">
    <property type="entry name" value="FASCETTO-RELATED"/>
    <property type="match status" value="1"/>
</dbReference>
<comment type="caution">
    <text evidence="3">The sequence shown here is derived from an EMBL/GenBank/DDBJ whole genome shotgun (WGS) entry which is preliminary data.</text>
</comment>
<dbReference type="GO" id="GO:0008017">
    <property type="term" value="F:microtubule binding"/>
    <property type="evidence" value="ECO:0007669"/>
    <property type="project" value="InterPro"/>
</dbReference>
<keyword evidence="4" id="KW-1185">Reference proteome</keyword>
<name>A0A226EH95_FOLCA</name>
<sequence length="819" mass="93288">MEKQCKQIHDLVDDNWKKLDEIWRKIGHDTGSIQKRKTAVYKHTQQLFGEMLEEEGEKLSECQKKLENLYEEILQLLKDLTMDPSIGVEAKAKSHNKTLLEQEKVYENIAEDLRKKKAIRMEKYNKVNDQVVLICEEMDEDIFKISFEGIPSDAQVHQLEHKLTHFHKEKLRRQILFKKLKAIINTLFQCLERIPKNEFERVISSEEVKNTDIKILSLTTLHRMEELEATMHQELTTDRNEADRLWQKIRELWSRLKVGEELQFAFEKVHSGIQCQIGDKKEMVFKPVILQGLRSELKHLEEEKKRNIALFVGQVREELTALWKTKCFMEDTQFRFFSPTFASLTDFTETDFASEMYTEELLDVHEREVEYWRVFVERNKKMIDGVIKREQMFSQYRELDQKSDDPARLSNRGGALLREEKERKMLEKAIPKLENELKQLSSKFSQDRDCGHGMTSFLVYGQDIADLIEADWKSFHEEKEKRKEMRKKETGVNKTMMAAQTGFRAPKRPGTPSGMSTPKRAKVPPSTPTSGRTFATPISSSSSRNGPAKLIVPNRPVITAKPPSGAKGFSNKYYASSMNQTSLHQRPAGTNNSIYSAARRLVRKSLGRNKKGSSKLGSSLMSASNSSCASSVFILAKKKEMSSESEAQVLEDSWGPVANNEKNPMNSFGYINNNNPGANKLAVSFAAQDQNTDGNFARPETRSRPPPSSSAKKIIGSKIPSCNTKKATKEQVNPIPPITGHVVSPSTSYTDFANPLLCQSTLNSSAFSTVSKTRKPLIDMPGEHVDPSPISSVPTKPERFINKVVPSSRAVADPEEEWN</sequence>
<dbReference type="InterPro" id="IPR007145">
    <property type="entry name" value="MAP65_Ase1_PRC1"/>
</dbReference>
<dbReference type="GO" id="GO:1990023">
    <property type="term" value="C:mitotic spindle midzone"/>
    <property type="evidence" value="ECO:0007669"/>
    <property type="project" value="TreeGrafter"/>
</dbReference>
<organism evidence="3 4">
    <name type="scientific">Folsomia candida</name>
    <name type="common">Springtail</name>
    <dbReference type="NCBI Taxonomy" id="158441"/>
    <lineage>
        <taxon>Eukaryota</taxon>
        <taxon>Metazoa</taxon>
        <taxon>Ecdysozoa</taxon>
        <taxon>Arthropoda</taxon>
        <taxon>Hexapoda</taxon>
        <taxon>Collembola</taxon>
        <taxon>Entomobryomorpha</taxon>
        <taxon>Isotomoidea</taxon>
        <taxon>Isotomidae</taxon>
        <taxon>Proisotominae</taxon>
        <taxon>Folsomia</taxon>
    </lineage>
</organism>
<dbReference type="STRING" id="158441.A0A226EH95"/>
<dbReference type="GO" id="GO:0051256">
    <property type="term" value="P:mitotic spindle midzone assembly"/>
    <property type="evidence" value="ECO:0007669"/>
    <property type="project" value="TreeGrafter"/>
</dbReference>
<feature type="coiled-coil region" evidence="1">
    <location>
        <begin position="416"/>
        <end position="443"/>
    </location>
</feature>
<dbReference type="AlphaFoldDB" id="A0A226EH95"/>
<evidence type="ECO:0000256" key="1">
    <source>
        <dbReference type="SAM" id="Coils"/>
    </source>
</evidence>
<evidence type="ECO:0000313" key="4">
    <source>
        <dbReference type="Proteomes" id="UP000198287"/>
    </source>
</evidence>
<proteinExistence type="predicted"/>
<feature type="region of interest" description="Disordered" evidence="2">
    <location>
        <begin position="691"/>
        <end position="715"/>
    </location>
</feature>
<reference evidence="3 4" key="1">
    <citation type="submission" date="2015-12" db="EMBL/GenBank/DDBJ databases">
        <title>The genome of Folsomia candida.</title>
        <authorList>
            <person name="Faddeeva A."/>
            <person name="Derks M.F."/>
            <person name="Anvar Y."/>
            <person name="Smit S."/>
            <person name="Van Straalen N."/>
            <person name="Roelofs D."/>
        </authorList>
    </citation>
    <scope>NUCLEOTIDE SEQUENCE [LARGE SCALE GENOMIC DNA]</scope>
    <source>
        <strain evidence="3 4">VU population</strain>
        <tissue evidence="3">Whole body</tissue>
    </source>
</reference>
<dbReference type="OMA" id="NDWYNED"/>
<dbReference type="EMBL" id="LNIX01000004">
    <property type="protein sequence ID" value="OXA56444.1"/>
    <property type="molecule type" value="Genomic_DNA"/>
</dbReference>
<keyword evidence="1" id="KW-0175">Coiled coil</keyword>
<dbReference type="Proteomes" id="UP000198287">
    <property type="component" value="Unassembled WGS sequence"/>
</dbReference>
<feature type="compositionally biased region" description="Polar residues" evidence="2">
    <location>
        <begin position="528"/>
        <end position="545"/>
    </location>
</feature>
<evidence type="ECO:0000313" key="3">
    <source>
        <dbReference type="EMBL" id="OXA56444.1"/>
    </source>
</evidence>